<dbReference type="AlphaFoldDB" id="A0A520S3X8"/>
<dbReference type="Gene3D" id="3.40.50.1240">
    <property type="entry name" value="Phosphoglycerate mutase-like"/>
    <property type="match status" value="1"/>
</dbReference>
<reference evidence="1 2" key="1">
    <citation type="submission" date="2019-02" db="EMBL/GenBank/DDBJ databases">
        <title>Prokaryotic population dynamics and viral predation in marine succession experiment using metagenomics: the confinement effect.</title>
        <authorList>
            <person name="Haro-Moreno J.M."/>
            <person name="Rodriguez-Valera F."/>
            <person name="Lopez-Perez M."/>
        </authorList>
    </citation>
    <scope>NUCLEOTIDE SEQUENCE [LARGE SCALE GENOMIC DNA]</scope>
    <source>
        <strain evidence="1">MED-G158</strain>
    </source>
</reference>
<gene>
    <name evidence="1" type="ORF">EVA69_02120</name>
</gene>
<dbReference type="Proteomes" id="UP000320404">
    <property type="component" value="Unassembled WGS sequence"/>
</dbReference>
<dbReference type="Pfam" id="PF00300">
    <property type="entry name" value="His_Phos_1"/>
    <property type="match status" value="1"/>
</dbReference>
<sequence>MGPSYQVPVLSYSHTLTVDFLRHGEPEGGDILRGRVNPQLTELGWRQMRGAAALDVHHQSTEHTPNWDLIISSPLRRCREFAERTATDANIPLEIDEQWQEIDYGDWDGMPIDEWRQVAADQFRAFRKDITALAPPNGEDFMSFKTRILDAWQGLSNLKESTHILIVTHGGVMRVILPTVLGMPLNRSFPLHIPFACLSRIVVEWEEDRFSASLLFHNGAEYAGGGDSEQS</sequence>
<proteinExistence type="predicted"/>
<dbReference type="SUPFAM" id="SSF53254">
    <property type="entry name" value="Phosphoglycerate mutase-like"/>
    <property type="match status" value="1"/>
</dbReference>
<evidence type="ECO:0000313" key="1">
    <source>
        <dbReference type="EMBL" id="RZO77175.1"/>
    </source>
</evidence>
<dbReference type="EMBL" id="SHAH01000018">
    <property type="protein sequence ID" value="RZO77175.1"/>
    <property type="molecule type" value="Genomic_DNA"/>
</dbReference>
<organism evidence="1 2">
    <name type="scientific">OM182 bacterium</name>
    <dbReference type="NCBI Taxonomy" id="2510334"/>
    <lineage>
        <taxon>Bacteria</taxon>
        <taxon>Pseudomonadati</taxon>
        <taxon>Pseudomonadota</taxon>
        <taxon>Gammaproteobacteria</taxon>
        <taxon>OMG group</taxon>
        <taxon>OM182 clade</taxon>
    </lineage>
</organism>
<accession>A0A520S3X8</accession>
<name>A0A520S3X8_9GAMM</name>
<dbReference type="InterPro" id="IPR050275">
    <property type="entry name" value="PGM_Phosphatase"/>
</dbReference>
<dbReference type="CDD" id="cd07067">
    <property type="entry name" value="HP_PGM_like"/>
    <property type="match status" value="1"/>
</dbReference>
<protein>
    <submittedName>
        <fullName evidence="1">Histidine phosphatase family protein</fullName>
    </submittedName>
</protein>
<dbReference type="PANTHER" id="PTHR48100">
    <property type="entry name" value="BROAD-SPECIFICITY PHOSPHATASE YOR283W-RELATED"/>
    <property type="match status" value="1"/>
</dbReference>
<dbReference type="GO" id="GO:0016791">
    <property type="term" value="F:phosphatase activity"/>
    <property type="evidence" value="ECO:0007669"/>
    <property type="project" value="TreeGrafter"/>
</dbReference>
<dbReference type="InterPro" id="IPR013078">
    <property type="entry name" value="His_Pase_superF_clade-1"/>
</dbReference>
<dbReference type="GO" id="GO:0005737">
    <property type="term" value="C:cytoplasm"/>
    <property type="evidence" value="ECO:0007669"/>
    <property type="project" value="TreeGrafter"/>
</dbReference>
<dbReference type="SMART" id="SM00855">
    <property type="entry name" value="PGAM"/>
    <property type="match status" value="1"/>
</dbReference>
<dbReference type="InterPro" id="IPR029033">
    <property type="entry name" value="His_PPase_superfam"/>
</dbReference>
<dbReference type="PANTHER" id="PTHR48100:SF1">
    <property type="entry name" value="HISTIDINE PHOSPHATASE FAMILY PROTEIN-RELATED"/>
    <property type="match status" value="1"/>
</dbReference>
<evidence type="ECO:0000313" key="2">
    <source>
        <dbReference type="Proteomes" id="UP000320404"/>
    </source>
</evidence>
<comment type="caution">
    <text evidence="1">The sequence shown here is derived from an EMBL/GenBank/DDBJ whole genome shotgun (WGS) entry which is preliminary data.</text>
</comment>